<accession>A0A401RFI9</accession>
<name>A0A401RFI9_CHIPU</name>
<keyword evidence="3" id="KW-1185">Reference proteome</keyword>
<proteinExistence type="predicted"/>
<feature type="region of interest" description="Disordered" evidence="1">
    <location>
        <begin position="1"/>
        <end position="35"/>
    </location>
</feature>
<evidence type="ECO:0000313" key="3">
    <source>
        <dbReference type="Proteomes" id="UP000287033"/>
    </source>
</evidence>
<reference evidence="2 3" key="1">
    <citation type="journal article" date="2018" name="Nat. Ecol. Evol.">
        <title>Shark genomes provide insights into elasmobranch evolution and the origin of vertebrates.</title>
        <authorList>
            <person name="Hara Y"/>
            <person name="Yamaguchi K"/>
            <person name="Onimaru K"/>
            <person name="Kadota M"/>
            <person name="Koyanagi M"/>
            <person name="Keeley SD"/>
            <person name="Tatsumi K"/>
            <person name="Tanaka K"/>
            <person name="Motone F"/>
            <person name="Kageyama Y"/>
            <person name="Nozu R"/>
            <person name="Adachi N"/>
            <person name="Nishimura O"/>
            <person name="Nakagawa R"/>
            <person name="Tanegashima C"/>
            <person name="Kiyatake I"/>
            <person name="Matsumoto R"/>
            <person name="Murakumo K"/>
            <person name="Nishida K"/>
            <person name="Terakita A"/>
            <person name="Kuratani S"/>
            <person name="Sato K"/>
            <person name="Hyodo S Kuraku.S."/>
        </authorList>
    </citation>
    <scope>NUCLEOTIDE SEQUENCE [LARGE SCALE GENOMIC DNA]</scope>
</reference>
<organism evidence="2 3">
    <name type="scientific">Chiloscyllium punctatum</name>
    <name type="common">Brownbanded bambooshark</name>
    <name type="synonym">Hemiscyllium punctatum</name>
    <dbReference type="NCBI Taxonomy" id="137246"/>
    <lineage>
        <taxon>Eukaryota</taxon>
        <taxon>Metazoa</taxon>
        <taxon>Chordata</taxon>
        <taxon>Craniata</taxon>
        <taxon>Vertebrata</taxon>
        <taxon>Chondrichthyes</taxon>
        <taxon>Elasmobranchii</taxon>
        <taxon>Galeomorphii</taxon>
        <taxon>Galeoidea</taxon>
        <taxon>Orectolobiformes</taxon>
        <taxon>Hemiscylliidae</taxon>
        <taxon>Chiloscyllium</taxon>
    </lineage>
</organism>
<evidence type="ECO:0000256" key="1">
    <source>
        <dbReference type="SAM" id="MobiDB-lite"/>
    </source>
</evidence>
<evidence type="ECO:0000313" key="2">
    <source>
        <dbReference type="EMBL" id="GCC16856.1"/>
    </source>
</evidence>
<dbReference type="OrthoDB" id="9902985at2759"/>
<dbReference type="AlphaFoldDB" id="A0A401RFI9"/>
<gene>
    <name evidence="2" type="ORF">chiPu_0020415</name>
</gene>
<comment type="caution">
    <text evidence="2">The sequence shown here is derived from an EMBL/GenBank/DDBJ whole genome shotgun (WGS) entry which is preliminary data.</text>
</comment>
<dbReference type="EMBL" id="BEZZ01002584">
    <property type="protein sequence ID" value="GCC16856.1"/>
    <property type="molecule type" value="Genomic_DNA"/>
</dbReference>
<dbReference type="Proteomes" id="UP000287033">
    <property type="component" value="Unassembled WGS sequence"/>
</dbReference>
<sequence>MTGLDSPESEAVSRKIPTIKQPTEEQSASIPKHRDVGDQLTQAEALLIARNDLDSLALGSALWKSQTVLIPKCEDKERLKSIDNGWPITIGPMLLRLFTKIMAKHRVKQSQ</sequence>
<feature type="compositionally biased region" description="Polar residues" evidence="1">
    <location>
        <begin position="20"/>
        <end position="29"/>
    </location>
</feature>
<protein>
    <submittedName>
        <fullName evidence="2">Uncharacterized protein</fullName>
    </submittedName>
</protein>